<sequence>MLLHRLSQLLLSNIILLASLFLKRSCNQILVEKMDGLCMRFYSVAAAESRQDLLDSLTLSMRSLYPSFRSRRDSAAT</sequence>
<evidence type="ECO:0000313" key="3">
    <source>
        <dbReference type="Proteomes" id="UP000024635"/>
    </source>
</evidence>
<dbReference type="Proteomes" id="UP000024635">
    <property type="component" value="Unassembled WGS sequence"/>
</dbReference>
<name>A0A016WMK2_9BILA</name>
<feature type="chain" id="PRO_5001491499" description="Secreted protein" evidence="1">
    <location>
        <begin position="27"/>
        <end position="77"/>
    </location>
</feature>
<evidence type="ECO:0000256" key="1">
    <source>
        <dbReference type="SAM" id="SignalP"/>
    </source>
</evidence>
<dbReference type="EMBL" id="JARK01000210">
    <property type="protein sequence ID" value="EYC40487.1"/>
    <property type="molecule type" value="Genomic_DNA"/>
</dbReference>
<feature type="signal peptide" evidence="1">
    <location>
        <begin position="1"/>
        <end position="26"/>
    </location>
</feature>
<gene>
    <name evidence="2" type="primary">Acey_s0610.g623</name>
    <name evidence="2" type="ORF">Y032_0610g623</name>
</gene>
<protein>
    <recommendedName>
        <fullName evidence="4">Secreted protein</fullName>
    </recommendedName>
</protein>
<evidence type="ECO:0008006" key="4">
    <source>
        <dbReference type="Google" id="ProtNLM"/>
    </source>
</evidence>
<accession>A0A016WMK2</accession>
<comment type="caution">
    <text evidence="2">The sequence shown here is derived from an EMBL/GenBank/DDBJ whole genome shotgun (WGS) entry which is preliminary data.</text>
</comment>
<keyword evidence="1" id="KW-0732">Signal</keyword>
<keyword evidence="3" id="KW-1185">Reference proteome</keyword>
<organism evidence="2 3">
    <name type="scientific">Ancylostoma ceylanicum</name>
    <dbReference type="NCBI Taxonomy" id="53326"/>
    <lineage>
        <taxon>Eukaryota</taxon>
        <taxon>Metazoa</taxon>
        <taxon>Ecdysozoa</taxon>
        <taxon>Nematoda</taxon>
        <taxon>Chromadorea</taxon>
        <taxon>Rhabditida</taxon>
        <taxon>Rhabditina</taxon>
        <taxon>Rhabditomorpha</taxon>
        <taxon>Strongyloidea</taxon>
        <taxon>Ancylostomatidae</taxon>
        <taxon>Ancylostomatinae</taxon>
        <taxon>Ancylostoma</taxon>
    </lineage>
</organism>
<evidence type="ECO:0000313" key="2">
    <source>
        <dbReference type="EMBL" id="EYC40487.1"/>
    </source>
</evidence>
<dbReference type="OrthoDB" id="5865092at2759"/>
<dbReference type="AlphaFoldDB" id="A0A016WMK2"/>
<proteinExistence type="predicted"/>
<reference evidence="3" key="1">
    <citation type="journal article" date="2015" name="Nat. Genet.">
        <title>The genome and transcriptome of the zoonotic hookworm Ancylostoma ceylanicum identify infection-specific gene families.</title>
        <authorList>
            <person name="Schwarz E.M."/>
            <person name="Hu Y."/>
            <person name="Antoshechkin I."/>
            <person name="Miller M.M."/>
            <person name="Sternberg P.W."/>
            <person name="Aroian R.V."/>
        </authorList>
    </citation>
    <scope>NUCLEOTIDE SEQUENCE</scope>
    <source>
        <strain evidence="3">HY135</strain>
    </source>
</reference>